<evidence type="ECO:0000313" key="1">
    <source>
        <dbReference type="EMBL" id="WWM70876.1"/>
    </source>
</evidence>
<gene>
    <name evidence="1" type="ORF">V6R86_09360</name>
</gene>
<name>A0ABZ2G4Y2_9SPHN</name>
<accession>A0ABZ2G4Y2</accession>
<organism evidence="1 2">
    <name type="scientific">Sphingomonas kaistensis</name>
    <dbReference type="NCBI Taxonomy" id="298708"/>
    <lineage>
        <taxon>Bacteria</taxon>
        <taxon>Pseudomonadati</taxon>
        <taxon>Pseudomonadota</taxon>
        <taxon>Alphaproteobacteria</taxon>
        <taxon>Sphingomonadales</taxon>
        <taxon>Sphingomonadaceae</taxon>
        <taxon>Sphingomonas</taxon>
    </lineage>
</organism>
<protein>
    <submittedName>
        <fullName evidence="1">Uncharacterized protein</fullName>
    </submittedName>
</protein>
<proteinExistence type="predicted"/>
<keyword evidence="2" id="KW-1185">Reference proteome</keyword>
<reference evidence="1 2" key="1">
    <citation type="submission" date="2024-02" db="EMBL/GenBank/DDBJ databases">
        <title>Full genome sequence of Sphingomonas kaistensis.</title>
        <authorList>
            <person name="Poletto B.L."/>
            <person name="Silva G."/>
            <person name="Galante D."/>
            <person name="Campos K.R."/>
            <person name="Santos M.B.N."/>
            <person name="Sacchi C.T."/>
        </authorList>
    </citation>
    <scope>NUCLEOTIDE SEQUENCE [LARGE SCALE GENOMIC DNA]</scope>
    <source>
        <strain evidence="1 2">MA4R</strain>
    </source>
</reference>
<dbReference type="RefSeq" id="WP_338504019.1">
    <property type="nucleotide sequence ID" value="NZ_CP145607.1"/>
</dbReference>
<sequence length="126" mass="14131">MKWNDPDTKVLYEHDVVASVGMQVLIFEAKSGKLAAAARRWGLKSLLTNFNELFVEPGRQTARLQALLATRWKDVELVDDKGNIVQFDGAGPSVVHKFGFCIKQFASVTSSRRPFKKIGLLTDHQE</sequence>
<evidence type="ECO:0000313" key="2">
    <source>
        <dbReference type="Proteomes" id="UP001382935"/>
    </source>
</evidence>
<dbReference type="EMBL" id="CP145607">
    <property type="protein sequence ID" value="WWM70876.1"/>
    <property type="molecule type" value="Genomic_DNA"/>
</dbReference>
<dbReference type="Proteomes" id="UP001382935">
    <property type="component" value="Chromosome"/>
</dbReference>